<protein>
    <submittedName>
        <fullName evidence="2">Uncharacterized protein</fullName>
    </submittedName>
</protein>
<proteinExistence type="predicted"/>
<reference evidence="2" key="1">
    <citation type="submission" date="2021-02" db="EMBL/GenBank/DDBJ databases">
        <authorList>
            <person name="Nowell W R."/>
        </authorList>
    </citation>
    <scope>NUCLEOTIDE SEQUENCE</scope>
</reference>
<keyword evidence="1" id="KW-0812">Transmembrane</keyword>
<dbReference type="InterPro" id="IPR038700">
    <property type="entry name" value="Thiol_cytolys_C_sf"/>
</dbReference>
<dbReference type="GO" id="GO:0015485">
    <property type="term" value="F:cholesterol binding"/>
    <property type="evidence" value="ECO:0007669"/>
    <property type="project" value="InterPro"/>
</dbReference>
<keyword evidence="1" id="KW-1133">Transmembrane helix</keyword>
<dbReference type="InterPro" id="IPR036359">
    <property type="entry name" value="Thiol_cytolysin_sf"/>
</dbReference>
<evidence type="ECO:0000256" key="1">
    <source>
        <dbReference type="SAM" id="Phobius"/>
    </source>
</evidence>
<gene>
    <name evidence="2" type="ORF">XAT740_LOCUS40419</name>
</gene>
<dbReference type="EMBL" id="CAJNOR010004595">
    <property type="protein sequence ID" value="CAF1514571.1"/>
    <property type="molecule type" value="Genomic_DNA"/>
</dbReference>
<feature type="transmembrane region" description="Helical" evidence="1">
    <location>
        <begin position="9"/>
        <end position="28"/>
    </location>
</feature>
<dbReference type="Gene3D" id="2.60.40.1430">
    <property type="entry name" value="Perfringolysin, domain 4"/>
    <property type="match status" value="1"/>
</dbReference>
<sequence length="124" mass="14156">MSSCIDNNCVLYLLIVVLCLNVIVINSIEIRVENRGAYVARILVRYQTSKNEEKMSNSGSLTSFQSKNVVIENNAKSIEIDIQMYVFFNTLRTILKTSNPCPHTRCFVVWGTIVKAEWNELCCQ</sequence>
<evidence type="ECO:0000313" key="3">
    <source>
        <dbReference type="Proteomes" id="UP000663828"/>
    </source>
</evidence>
<accession>A0A815TY26</accession>
<dbReference type="Proteomes" id="UP000663828">
    <property type="component" value="Unassembled WGS sequence"/>
</dbReference>
<comment type="caution">
    <text evidence="2">The sequence shown here is derived from an EMBL/GenBank/DDBJ whole genome shotgun (WGS) entry which is preliminary data.</text>
</comment>
<evidence type="ECO:0000313" key="2">
    <source>
        <dbReference type="EMBL" id="CAF1514571.1"/>
    </source>
</evidence>
<dbReference type="AlphaFoldDB" id="A0A815TY26"/>
<name>A0A815TY26_ADIRI</name>
<keyword evidence="3" id="KW-1185">Reference proteome</keyword>
<keyword evidence="1" id="KW-0472">Membrane</keyword>
<dbReference type="SUPFAM" id="SSF56978">
    <property type="entry name" value="Perfringolysin"/>
    <property type="match status" value="1"/>
</dbReference>
<organism evidence="2 3">
    <name type="scientific">Adineta ricciae</name>
    <name type="common">Rotifer</name>
    <dbReference type="NCBI Taxonomy" id="249248"/>
    <lineage>
        <taxon>Eukaryota</taxon>
        <taxon>Metazoa</taxon>
        <taxon>Spiralia</taxon>
        <taxon>Gnathifera</taxon>
        <taxon>Rotifera</taxon>
        <taxon>Eurotatoria</taxon>
        <taxon>Bdelloidea</taxon>
        <taxon>Adinetida</taxon>
        <taxon>Adinetidae</taxon>
        <taxon>Adineta</taxon>
    </lineage>
</organism>